<keyword evidence="3" id="KW-0804">Transcription</keyword>
<sequence length="175" mass="19507">MIASPSPGAIRPTARDNAKAALRISEGFNMESKHNRLIGYLVYDAQKHITKSLEVTLKPYDITPGQWNLINQLDQAGELSQKELATITHKEQATITRYLDTLERKGLVVRNKHKTDRRSHVVSTTDKAHELIRTVLPLTAITANRLIEGIDQQDIDTFVTVLAALKENAEAISGE</sequence>
<keyword evidence="6" id="KW-1185">Reference proteome</keyword>
<dbReference type="InterPro" id="IPR036390">
    <property type="entry name" value="WH_DNA-bd_sf"/>
</dbReference>
<reference evidence="5 6" key="1">
    <citation type="submission" date="2010-03" db="EMBL/GenBank/DDBJ databases">
        <title>The genome sequence of Gordonibacter pamelaeae 7-10-1-bT.</title>
        <authorList>
            <consortium name="metaHIT consortium -- http://www.metahit.eu/"/>
            <person name="Pajon A."/>
            <person name="Turner K."/>
            <person name="Parkhill J."/>
            <person name="Timmis K."/>
            <person name="Oxley A."/>
            <person name="Wurdemann D."/>
        </authorList>
    </citation>
    <scope>NUCLEOTIDE SEQUENCE [LARGE SCALE GENOMIC DNA]</scope>
    <source>
        <strain evidence="6">7-10-1-b</strain>
    </source>
</reference>
<dbReference type="HOGENOM" id="CLU_083287_18_6_11"/>
<gene>
    <name evidence="5" type="ORF">GPA_14150</name>
</gene>
<dbReference type="PANTHER" id="PTHR42756:SF1">
    <property type="entry name" value="TRANSCRIPTIONAL REPRESSOR OF EMRAB OPERON"/>
    <property type="match status" value="1"/>
</dbReference>
<dbReference type="Proteomes" id="UP000008805">
    <property type="component" value="Chromosome"/>
</dbReference>
<dbReference type="SUPFAM" id="SSF46785">
    <property type="entry name" value="Winged helix' DNA-binding domain"/>
    <property type="match status" value="1"/>
</dbReference>
<keyword evidence="1" id="KW-0805">Transcription regulation</keyword>
<dbReference type="Gene3D" id="1.10.10.10">
    <property type="entry name" value="Winged helix-like DNA-binding domain superfamily/Winged helix DNA-binding domain"/>
    <property type="match status" value="1"/>
</dbReference>
<dbReference type="SMART" id="SM00347">
    <property type="entry name" value="HTH_MARR"/>
    <property type="match status" value="1"/>
</dbReference>
<evidence type="ECO:0000313" key="5">
    <source>
        <dbReference type="EMBL" id="CBL04026.1"/>
    </source>
</evidence>
<protein>
    <submittedName>
        <fullName evidence="5">Transcriptional regulators</fullName>
    </submittedName>
</protein>
<dbReference type="GO" id="GO:0003677">
    <property type="term" value="F:DNA binding"/>
    <property type="evidence" value="ECO:0007669"/>
    <property type="project" value="UniProtKB-KW"/>
</dbReference>
<dbReference type="PRINTS" id="PR00598">
    <property type="entry name" value="HTHMARR"/>
</dbReference>
<dbReference type="PANTHER" id="PTHR42756">
    <property type="entry name" value="TRANSCRIPTIONAL REGULATOR, MARR"/>
    <property type="match status" value="1"/>
</dbReference>
<evidence type="ECO:0000256" key="3">
    <source>
        <dbReference type="ARBA" id="ARBA00023163"/>
    </source>
</evidence>
<dbReference type="PROSITE" id="PS01117">
    <property type="entry name" value="HTH_MARR_1"/>
    <property type="match status" value="1"/>
</dbReference>
<keyword evidence="2" id="KW-0238">DNA-binding</keyword>
<dbReference type="EMBL" id="FP929047">
    <property type="protein sequence ID" value="CBL04026.1"/>
    <property type="molecule type" value="Genomic_DNA"/>
</dbReference>
<evidence type="ECO:0000313" key="6">
    <source>
        <dbReference type="Proteomes" id="UP000008805"/>
    </source>
</evidence>
<evidence type="ECO:0000259" key="4">
    <source>
        <dbReference type="PROSITE" id="PS50995"/>
    </source>
</evidence>
<dbReference type="InterPro" id="IPR036388">
    <property type="entry name" value="WH-like_DNA-bd_sf"/>
</dbReference>
<dbReference type="GO" id="GO:0003700">
    <property type="term" value="F:DNA-binding transcription factor activity"/>
    <property type="evidence" value="ECO:0007669"/>
    <property type="project" value="InterPro"/>
</dbReference>
<evidence type="ECO:0000256" key="2">
    <source>
        <dbReference type="ARBA" id="ARBA00023125"/>
    </source>
</evidence>
<dbReference type="AlphaFoldDB" id="D6E8H9"/>
<reference evidence="5 6" key="2">
    <citation type="submission" date="2010-03" db="EMBL/GenBank/DDBJ databases">
        <authorList>
            <person name="Pajon A."/>
        </authorList>
    </citation>
    <scope>NUCLEOTIDE SEQUENCE [LARGE SCALE GENOMIC DNA]</scope>
    <source>
        <strain evidence="6">7-10-1-b</strain>
    </source>
</reference>
<name>D6E8H9_9ACTN</name>
<feature type="domain" description="HTH marR-type" evidence="4">
    <location>
        <begin position="34"/>
        <end position="167"/>
    </location>
</feature>
<dbReference type="InterPro" id="IPR023187">
    <property type="entry name" value="Tscrpt_reg_MarR-type_CS"/>
</dbReference>
<dbReference type="InterPro" id="IPR000835">
    <property type="entry name" value="HTH_MarR-typ"/>
</dbReference>
<dbReference type="KEGG" id="gpa:GPA_14150"/>
<accession>D6E8H9</accession>
<organism evidence="5 6">
    <name type="scientific">Gordonibacter pamelaeae 7-10-1-b</name>
    <dbReference type="NCBI Taxonomy" id="657308"/>
    <lineage>
        <taxon>Bacteria</taxon>
        <taxon>Bacillati</taxon>
        <taxon>Actinomycetota</taxon>
        <taxon>Coriobacteriia</taxon>
        <taxon>Eggerthellales</taxon>
        <taxon>Eggerthellaceae</taxon>
        <taxon>Gordonibacter</taxon>
    </lineage>
</organism>
<proteinExistence type="predicted"/>
<dbReference type="Pfam" id="PF01047">
    <property type="entry name" value="MarR"/>
    <property type="match status" value="1"/>
</dbReference>
<dbReference type="PROSITE" id="PS50995">
    <property type="entry name" value="HTH_MARR_2"/>
    <property type="match status" value="1"/>
</dbReference>
<evidence type="ECO:0000256" key="1">
    <source>
        <dbReference type="ARBA" id="ARBA00023015"/>
    </source>
</evidence>